<dbReference type="RefSeq" id="WP_011645897.1">
    <property type="nucleotide sequence ID" value="NZ_ARYI01000001.1"/>
</dbReference>
<gene>
    <name evidence="1" type="ORF">HHI_00895</name>
</gene>
<organism evidence="1 2">
    <name type="scientific">Hyphomonas hirschiana VP5</name>
    <dbReference type="NCBI Taxonomy" id="1280951"/>
    <lineage>
        <taxon>Bacteria</taxon>
        <taxon>Pseudomonadati</taxon>
        <taxon>Pseudomonadota</taxon>
        <taxon>Alphaproteobacteria</taxon>
        <taxon>Hyphomonadales</taxon>
        <taxon>Hyphomonadaceae</taxon>
        <taxon>Hyphomonas</taxon>
    </lineage>
</organism>
<protein>
    <submittedName>
        <fullName evidence="1">Uncharacterized protein</fullName>
    </submittedName>
</protein>
<keyword evidence="2" id="KW-1185">Reference proteome</keyword>
<dbReference type="OrthoDB" id="7617009at2"/>
<comment type="caution">
    <text evidence="1">The sequence shown here is derived from an EMBL/GenBank/DDBJ whole genome shotgun (WGS) entry which is preliminary data.</text>
</comment>
<dbReference type="EMBL" id="ARYI01000001">
    <property type="protein sequence ID" value="KCZ96192.1"/>
    <property type="molecule type" value="Genomic_DNA"/>
</dbReference>
<accession>A0A059FZQ5</accession>
<dbReference type="InterPro" id="IPR037107">
    <property type="entry name" value="Put_OMP_sf"/>
</dbReference>
<evidence type="ECO:0000313" key="1">
    <source>
        <dbReference type="EMBL" id="KCZ96192.1"/>
    </source>
</evidence>
<reference evidence="1 2" key="1">
    <citation type="submission" date="2013-04" db="EMBL/GenBank/DDBJ databases">
        <title>Hyphomonas hirschiana VP5 Genome Sequencing.</title>
        <authorList>
            <person name="Lai Q."/>
            <person name="Shao Z."/>
        </authorList>
    </citation>
    <scope>NUCLEOTIDE SEQUENCE [LARGE SCALE GENOMIC DNA]</scope>
    <source>
        <strain evidence="1 2">VP5</strain>
    </source>
</reference>
<dbReference type="Proteomes" id="UP000025061">
    <property type="component" value="Unassembled WGS sequence"/>
</dbReference>
<sequence>MMIAFATGLASLACQGCVSGDALSETNYQQAAEPSLGMTLAVPGRIGAGALNTPSPESSAALAASTPLIGTVVTPITSPDAPVSVVAVSGPPPAFSMMGTGVAGVSVVDSNLAWSSSPALARVAADVSTRRAGRAPEISQDVSIGVSIAAPAATTGLGFDVGVAPRLAIRDEGDLSSQRFGGEVRFGQGLNLEDRNGQPKGWYLFVGADGEALVWDNKSNLPSLGDVFDVQVTDQVTVGDLQAGVSVQRAGGELSLSYIRREMKFSDRNRSLSDTEDFAGVTFTMRR</sequence>
<proteinExistence type="predicted"/>
<dbReference type="Gene3D" id="2.40.128.140">
    <property type="entry name" value="Outer membrane protein"/>
    <property type="match status" value="1"/>
</dbReference>
<evidence type="ECO:0000313" key="2">
    <source>
        <dbReference type="Proteomes" id="UP000025061"/>
    </source>
</evidence>
<dbReference type="AlphaFoldDB" id="A0A059FZQ5"/>
<name>A0A059FZQ5_9PROT</name>
<dbReference type="PATRIC" id="fig|1280951.3.peg.179"/>